<dbReference type="InterPro" id="IPR010930">
    <property type="entry name" value="Flg_bb/hook_C_dom"/>
</dbReference>
<keyword evidence="7" id="KW-0282">Flagellum</keyword>
<dbReference type="RefSeq" id="WP_184041715.1">
    <property type="nucleotide sequence ID" value="NZ_JACHHY010000030.1"/>
</dbReference>
<gene>
    <name evidence="7" type="ORF">HNQ59_003634</name>
</gene>
<evidence type="ECO:0000259" key="5">
    <source>
        <dbReference type="Pfam" id="PF06429"/>
    </source>
</evidence>
<reference evidence="7 8" key="1">
    <citation type="submission" date="2020-08" db="EMBL/GenBank/DDBJ databases">
        <title>Genomic Encyclopedia of Type Strains, Phase IV (KMG-IV): sequencing the most valuable type-strain genomes for metagenomic binning, comparative biology and taxonomic classification.</title>
        <authorList>
            <person name="Goeker M."/>
        </authorList>
    </citation>
    <scope>NUCLEOTIDE SEQUENCE [LARGE SCALE GENOMIC DNA]</scope>
    <source>
        <strain evidence="7 8">DSM 27165</strain>
    </source>
</reference>
<dbReference type="InterPro" id="IPR037925">
    <property type="entry name" value="FlgE/F/G-like"/>
</dbReference>
<evidence type="ECO:0000256" key="2">
    <source>
        <dbReference type="ARBA" id="ARBA00009677"/>
    </source>
</evidence>
<dbReference type="GO" id="GO:0009425">
    <property type="term" value="C:bacterial-type flagellum basal body"/>
    <property type="evidence" value="ECO:0007669"/>
    <property type="project" value="UniProtKB-SubCell"/>
</dbReference>
<dbReference type="PANTHER" id="PTHR30435:SF19">
    <property type="entry name" value="FLAGELLAR BASAL-BODY ROD PROTEIN FLGG"/>
    <property type="match status" value="1"/>
</dbReference>
<dbReference type="NCBIfam" id="TIGR03506">
    <property type="entry name" value="FlgEFG_subfam"/>
    <property type="match status" value="1"/>
</dbReference>
<protein>
    <submittedName>
        <fullName evidence="7">Flagellar basal-body rod protein FlgG</fullName>
    </submittedName>
</protein>
<proteinExistence type="inferred from homology"/>
<feature type="domain" description="Flagellar hook protein FlgE/F/G-like D1" evidence="6">
    <location>
        <begin position="81"/>
        <end position="143"/>
    </location>
</feature>
<organism evidence="7 8">
    <name type="scientific">Chitinivorax tropicus</name>
    <dbReference type="NCBI Taxonomy" id="714531"/>
    <lineage>
        <taxon>Bacteria</taxon>
        <taxon>Pseudomonadati</taxon>
        <taxon>Pseudomonadota</taxon>
        <taxon>Betaproteobacteria</taxon>
        <taxon>Chitinivorax</taxon>
    </lineage>
</organism>
<evidence type="ECO:0000256" key="1">
    <source>
        <dbReference type="ARBA" id="ARBA00004117"/>
    </source>
</evidence>
<comment type="caution">
    <text evidence="7">The sequence shown here is derived from an EMBL/GenBank/DDBJ whole genome shotgun (WGS) entry which is preliminary data.</text>
</comment>
<keyword evidence="8" id="KW-1185">Reference proteome</keyword>
<name>A0A840MSC5_9PROT</name>
<sequence length="237" mass="25846">MNDALTLTVQAMHSDLQRVDTLSRNMVNATTPGYRRQISISRPFFSHMSQLDMAVGAQISIPATDLSAGAIKQTQRTLDLAIQDNSFFVVQSDGGVAYTRQGNFQVDGQGRLVTASGHPLLGQQGEITVGFGEINIDKQGLIIADGKPVDRLRFAKFDPDIQMRSLGNCLLIPSETVEPTESGNTVIASGSLEAANVVPLREMMSLMETMRHFEASQRLVQAYDETLGKSIQKLGEF</sequence>
<dbReference type="AlphaFoldDB" id="A0A840MSC5"/>
<dbReference type="Proteomes" id="UP000575898">
    <property type="component" value="Unassembled WGS sequence"/>
</dbReference>
<dbReference type="InterPro" id="IPR053967">
    <property type="entry name" value="LlgE_F_G-like_D1"/>
</dbReference>
<comment type="similarity">
    <text evidence="2 4">Belongs to the flagella basal body rod proteins family.</text>
</comment>
<feature type="domain" description="Flagellar basal-body/hook protein C-terminal" evidence="5">
    <location>
        <begin position="189"/>
        <end position="232"/>
    </location>
</feature>
<dbReference type="EMBL" id="JACHHY010000030">
    <property type="protein sequence ID" value="MBB5020315.1"/>
    <property type="molecule type" value="Genomic_DNA"/>
</dbReference>
<evidence type="ECO:0000259" key="6">
    <source>
        <dbReference type="Pfam" id="PF22692"/>
    </source>
</evidence>
<keyword evidence="3 4" id="KW-0975">Bacterial flagellum</keyword>
<evidence type="ECO:0000256" key="4">
    <source>
        <dbReference type="RuleBase" id="RU362116"/>
    </source>
</evidence>
<dbReference type="GO" id="GO:0071978">
    <property type="term" value="P:bacterial-type flagellum-dependent swarming motility"/>
    <property type="evidence" value="ECO:0007669"/>
    <property type="project" value="TreeGrafter"/>
</dbReference>
<evidence type="ECO:0000313" key="8">
    <source>
        <dbReference type="Proteomes" id="UP000575898"/>
    </source>
</evidence>
<dbReference type="Pfam" id="PF22692">
    <property type="entry name" value="LlgE_F_G_D1"/>
    <property type="match status" value="1"/>
</dbReference>
<keyword evidence="7" id="KW-0969">Cilium</keyword>
<dbReference type="SUPFAM" id="SSF117143">
    <property type="entry name" value="Flagellar hook protein flgE"/>
    <property type="match status" value="1"/>
</dbReference>
<evidence type="ECO:0000313" key="7">
    <source>
        <dbReference type="EMBL" id="MBB5020315.1"/>
    </source>
</evidence>
<dbReference type="Pfam" id="PF06429">
    <property type="entry name" value="Flg_bbr_C"/>
    <property type="match status" value="1"/>
</dbReference>
<accession>A0A840MSC5</accession>
<dbReference type="InterPro" id="IPR020013">
    <property type="entry name" value="Flagellar_FlgE/F/G"/>
</dbReference>
<comment type="subcellular location">
    <subcellularLocation>
        <location evidence="1 4">Bacterial flagellum basal body</location>
    </subcellularLocation>
</comment>
<evidence type="ECO:0000256" key="3">
    <source>
        <dbReference type="ARBA" id="ARBA00023143"/>
    </source>
</evidence>
<keyword evidence="7" id="KW-0966">Cell projection</keyword>
<dbReference type="PANTHER" id="PTHR30435">
    <property type="entry name" value="FLAGELLAR PROTEIN"/>
    <property type="match status" value="1"/>
</dbReference>